<comment type="subcellular location">
    <subcellularLocation>
        <location evidence="1">Nucleus</location>
    </subcellularLocation>
</comment>
<keyword evidence="3" id="KW-0234">DNA repair</keyword>
<dbReference type="Gene3D" id="2.170.210.10">
    <property type="entry name" value="DNA double-strand break repair and VJ recombination XRCC4, N-terminal"/>
    <property type="match status" value="1"/>
</dbReference>
<keyword evidence="4" id="KW-0539">Nucleus</keyword>
<evidence type="ECO:0000256" key="2">
    <source>
        <dbReference type="ARBA" id="ARBA00022763"/>
    </source>
</evidence>
<feature type="compositionally biased region" description="Basic and acidic residues" evidence="5">
    <location>
        <begin position="237"/>
        <end position="249"/>
    </location>
</feature>
<dbReference type="InterPro" id="IPR015381">
    <property type="entry name" value="XLF-like_N"/>
</dbReference>
<evidence type="ECO:0000259" key="6">
    <source>
        <dbReference type="Pfam" id="PF09302"/>
    </source>
</evidence>
<keyword evidence="8" id="KW-1185">Reference proteome</keyword>
<sequence>MEQLSEEHSKLLSSKEWLVKVDSHKSTPYLFKFHSSKIDQSCLVMITDTKSVWTEVISNSQIARRWRACNKDFAFEIDCEGFKWTWETCFIGYRNSAEIISKHLVLPLISVSHTALSVGKPVGEMVESELEKAIDAVGRAARRSFDTHVKNAISKPRMNSSIQRMSALFNLVDHLPPISFTNEEIKLQITYPPHPRVQVVRSPSPTKARSVSPGLMEQPNLAKTPPKPLSPSFVLREPSDNPLKHHSAEDSATESDDDEPGPKVIPVAAASTSSIPPQRDFRHQSSSPARLIPKAPPSSDSSPVRPATKKKKKETSSSEDSEEERRKRVAKLKSGTAGTRGGVRQPLKRGGKRF</sequence>
<feature type="region of interest" description="Disordered" evidence="5">
    <location>
        <begin position="196"/>
        <end position="354"/>
    </location>
</feature>
<dbReference type="InterPro" id="IPR038051">
    <property type="entry name" value="XRCC4-like_N_sf"/>
</dbReference>
<evidence type="ECO:0000256" key="3">
    <source>
        <dbReference type="ARBA" id="ARBA00023204"/>
    </source>
</evidence>
<protein>
    <recommendedName>
        <fullName evidence="6">XLF-like N-terminal domain-containing protein</fullName>
    </recommendedName>
</protein>
<evidence type="ECO:0000256" key="4">
    <source>
        <dbReference type="ARBA" id="ARBA00023242"/>
    </source>
</evidence>
<evidence type="ECO:0000313" key="8">
    <source>
        <dbReference type="Proteomes" id="UP001150217"/>
    </source>
</evidence>
<name>A0ABQ8V8G8_9AGAR</name>
<dbReference type="EMBL" id="JANVFT010000062">
    <property type="protein sequence ID" value="KAJ4479914.1"/>
    <property type="molecule type" value="Genomic_DNA"/>
</dbReference>
<comment type="caution">
    <text evidence="7">The sequence shown here is derived from an EMBL/GenBank/DDBJ whole genome shotgun (WGS) entry which is preliminary data.</text>
</comment>
<evidence type="ECO:0000256" key="5">
    <source>
        <dbReference type="SAM" id="MobiDB-lite"/>
    </source>
</evidence>
<accession>A0ABQ8V8G8</accession>
<organism evidence="7 8">
    <name type="scientific">Lentinula lateritia</name>
    <dbReference type="NCBI Taxonomy" id="40482"/>
    <lineage>
        <taxon>Eukaryota</taxon>
        <taxon>Fungi</taxon>
        <taxon>Dikarya</taxon>
        <taxon>Basidiomycota</taxon>
        <taxon>Agaricomycotina</taxon>
        <taxon>Agaricomycetes</taxon>
        <taxon>Agaricomycetidae</taxon>
        <taxon>Agaricales</taxon>
        <taxon>Marasmiineae</taxon>
        <taxon>Omphalotaceae</taxon>
        <taxon>Lentinula</taxon>
    </lineage>
</organism>
<evidence type="ECO:0000313" key="7">
    <source>
        <dbReference type="EMBL" id="KAJ4479914.1"/>
    </source>
</evidence>
<keyword evidence="2" id="KW-0227">DNA damage</keyword>
<evidence type="ECO:0000256" key="1">
    <source>
        <dbReference type="ARBA" id="ARBA00004123"/>
    </source>
</evidence>
<proteinExistence type="predicted"/>
<dbReference type="Proteomes" id="UP001150217">
    <property type="component" value="Unassembled WGS sequence"/>
</dbReference>
<reference evidence="7" key="1">
    <citation type="submission" date="2022-08" db="EMBL/GenBank/DDBJ databases">
        <title>A Global Phylogenomic Analysis of the Shiitake Genus Lentinula.</title>
        <authorList>
            <consortium name="DOE Joint Genome Institute"/>
            <person name="Sierra-Patev S."/>
            <person name="Min B."/>
            <person name="Naranjo-Ortiz M."/>
            <person name="Looney B."/>
            <person name="Konkel Z."/>
            <person name="Slot J.C."/>
            <person name="Sakamoto Y."/>
            <person name="Steenwyk J.L."/>
            <person name="Rokas A."/>
            <person name="Carro J."/>
            <person name="Camarero S."/>
            <person name="Ferreira P."/>
            <person name="Molpeceres G."/>
            <person name="Ruiz-Duenas F.J."/>
            <person name="Serrano A."/>
            <person name="Henrissat B."/>
            <person name="Drula E."/>
            <person name="Hughes K.W."/>
            <person name="Mata J.L."/>
            <person name="Ishikawa N.K."/>
            <person name="Vargas-Isla R."/>
            <person name="Ushijima S."/>
            <person name="Smith C.A."/>
            <person name="Ahrendt S."/>
            <person name="Andreopoulos W."/>
            <person name="He G."/>
            <person name="Labutti K."/>
            <person name="Lipzen A."/>
            <person name="Ng V."/>
            <person name="Riley R."/>
            <person name="Sandor L."/>
            <person name="Barry K."/>
            <person name="Martinez A.T."/>
            <person name="Xiao Y."/>
            <person name="Gibbons J.G."/>
            <person name="Terashima K."/>
            <person name="Grigoriev I.V."/>
            <person name="Hibbett D.S."/>
        </authorList>
    </citation>
    <scope>NUCLEOTIDE SEQUENCE</scope>
    <source>
        <strain evidence="7">RHP3577 ss4</strain>
    </source>
</reference>
<gene>
    <name evidence="7" type="ORF">C8R41DRAFT_843244</name>
</gene>
<feature type="domain" description="XLF-like N-terminal" evidence="6">
    <location>
        <begin position="17"/>
        <end position="75"/>
    </location>
</feature>
<dbReference type="Pfam" id="PF09302">
    <property type="entry name" value="XLF"/>
    <property type="match status" value="1"/>
</dbReference>